<organism evidence="2 3">
    <name type="scientific">Amedibacillus hominis</name>
    <dbReference type="NCBI Taxonomy" id="2897776"/>
    <lineage>
        <taxon>Bacteria</taxon>
        <taxon>Bacillati</taxon>
        <taxon>Bacillota</taxon>
        <taxon>Erysipelotrichia</taxon>
        <taxon>Erysipelotrichales</taxon>
        <taxon>Erysipelotrichaceae</taxon>
        <taxon>Amedibacillus</taxon>
    </lineage>
</organism>
<dbReference type="InterPro" id="IPR008407">
    <property type="entry name" value="Brnchd-chn_aa_trnsp_AzlD"/>
</dbReference>
<keyword evidence="1" id="KW-0812">Transmembrane</keyword>
<dbReference type="Pfam" id="PF05437">
    <property type="entry name" value="AzlD"/>
    <property type="match status" value="1"/>
</dbReference>
<reference evidence="2 3" key="1">
    <citation type="submission" date="2022-02" db="EMBL/GenBank/DDBJ databases">
        <title>Genome of Erysipelotrichaceae sp. nov. NSJ-176 isolated from human feces.</title>
        <authorList>
            <person name="Abdugheni R."/>
        </authorList>
    </citation>
    <scope>NUCLEOTIDE SEQUENCE [LARGE SCALE GENOMIC DNA]</scope>
    <source>
        <strain evidence="2 3">NSJ-176</strain>
    </source>
</reference>
<keyword evidence="1" id="KW-0472">Membrane</keyword>
<sequence>MTFIQQIIIIMIVVLGTMLTRFLPFIIFPAYKTPPAFIKFLGKVLPNAVIGLLILYSLKDAVFSDFHCLPELIAIGCVVFLHQWKNNMLLSIAGGTILYMFLVQYCFI</sequence>
<evidence type="ECO:0000256" key="1">
    <source>
        <dbReference type="SAM" id="Phobius"/>
    </source>
</evidence>
<accession>A0ABS9R8M2</accession>
<keyword evidence="1" id="KW-1133">Transmembrane helix</keyword>
<dbReference type="RefSeq" id="WP_117536492.1">
    <property type="nucleotide sequence ID" value="NZ_JAKVPQ010000010.1"/>
</dbReference>
<evidence type="ECO:0000313" key="2">
    <source>
        <dbReference type="EMBL" id="MCH4286016.1"/>
    </source>
</evidence>
<dbReference type="EMBL" id="JAKVPQ010000010">
    <property type="protein sequence ID" value="MCH4286016.1"/>
    <property type="molecule type" value="Genomic_DNA"/>
</dbReference>
<proteinExistence type="predicted"/>
<evidence type="ECO:0000313" key="3">
    <source>
        <dbReference type="Proteomes" id="UP001202402"/>
    </source>
</evidence>
<gene>
    <name evidence="2" type="ORF">LQE99_12880</name>
</gene>
<comment type="caution">
    <text evidence="2">The sequence shown here is derived from an EMBL/GenBank/DDBJ whole genome shotgun (WGS) entry which is preliminary data.</text>
</comment>
<dbReference type="PIRSF" id="PIRSF003203">
    <property type="entry name" value="AzlD"/>
    <property type="match status" value="1"/>
</dbReference>
<keyword evidence="3" id="KW-1185">Reference proteome</keyword>
<dbReference type="Proteomes" id="UP001202402">
    <property type="component" value="Unassembled WGS sequence"/>
</dbReference>
<name>A0ABS9R8M2_9FIRM</name>
<feature type="transmembrane region" description="Helical" evidence="1">
    <location>
        <begin position="88"/>
        <end position="107"/>
    </location>
</feature>
<protein>
    <submittedName>
        <fullName evidence="2">AzlD domain-containing protein</fullName>
    </submittedName>
</protein>
<feature type="transmembrane region" description="Helical" evidence="1">
    <location>
        <begin position="7"/>
        <end position="31"/>
    </location>
</feature>